<keyword evidence="3" id="KW-1185">Reference proteome</keyword>
<organism evidence="2 3">
    <name type="scientific">Araneus ventricosus</name>
    <name type="common">Orbweaver spider</name>
    <name type="synonym">Epeira ventricosa</name>
    <dbReference type="NCBI Taxonomy" id="182803"/>
    <lineage>
        <taxon>Eukaryota</taxon>
        <taxon>Metazoa</taxon>
        <taxon>Ecdysozoa</taxon>
        <taxon>Arthropoda</taxon>
        <taxon>Chelicerata</taxon>
        <taxon>Arachnida</taxon>
        <taxon>Araneae</taxon>
        <taxon>Araneomorphae</taxon>
        <taxon>Entelegynae</taxon>
        <taxon>Araneoidea</taxon>
        <taxon>Araneidae</taxon>
        <taxon>Araneus</taxon>
    </lineage>
</organism>
<feature type="compositionally biased region" description="Polar residues" evidence="1">
    <location>
        <begin position="56"/>
        <end position="72"/>
    </location>
</feature>
<gene>
    <name evidence="2" type="ORF">AVEN_76609_1</name>
</gene>
<feature type="region of interest" description="Disordered" evidence="1">
    <location>
        <begin position="1"/>
        <end position="25"/>
    </location>
</feature>
<sequence length="87" mass="10224">MREKKESSCLPNEHDSPTMKKHLRWENVKFNSQKRKSHKLNNLFPNKTSKIYHLISSSDVPDPNDNQVFKTSLKSEKKSSVLQQEIK</sequence>
<evidence type="ECO:0000256" key="1">
    <source>
        <dbReference type="SAM" id="MobiDB-lite"/>
    </source>
</evidence>
<feature type="compositionally biased region" description="Basic and acidic residues" evidence="1">
    <location>
        <begin position="1"/>
        <end position="18"/>
    </location>
</feature>
<name>A0A4Y2QWC5_ARAVE</name>
<evidence type="ECO:0000313" key="3">
    <source>
        <dbReference type="Proteomes" id="UP000499080"/>
    </source>
</evidence>
<dbReference type="Proteomes" id="UP000499080">
    <property type="component" value="Unassembled WGS sequence"/>
</dbReference>
<evidence type="ECO:0000313" key="2">
    <source>
        <dbReference type="EMBL" id="GBN67638.1"/>
    </source>
</evidence>
<proteinExistence type="predicted"/>
<reference evidence="2 3" key="1">
    <citation type="journal article" date="2019" name="Sci. Rep.">
        <title>Orb-weaving spider Araneus ventricosus genome elucidates the spidroin gene catalogue.</title>
        <authorList>
            <person name="Kono N."/>
            <person name="Nakamura H."/>
            <person name="Ohtoshi R."/>
            <person name="Moran D.A.P."/>
            <person name="Shinohara A."/>
            <person name="Yoshida Y."/>
            <person name="Fujiwara M."/>
            <person name="Mori M."/>
            <person name="Tomita M."/>
            <person name="Arakawa K."/>
        </authorList>
    </citation>
    <scope>NUCLEOTIDE SEQUENCE [LARGE SCALE GENOMIC DNA]</scope>
</reference>
<accession>A0A4Y2QWC5</accession>
<protein>
    <submittedName>
        <fullName evidence="2">Uncharacterized protein</fullName>
    </submittedName>
</protein>
<comment type="caution">
    <text evidence="2">The sequence shown here is derived from an EMBL/GenBank/DDBJ whole genome shotgun (WGS) entry which is preliminary data.</text>
</comment>
<feature type="region of interest" description="Disordered" evidence="1">
    <location>
        <begin position="56"/>
        <end position="87"/>
    </location>
</feature>
<dbReference type="AlphaFoldDB" id="A0A4Y2QWC5"/>
<dbReference type="EMBL" id="BGPR01015005">
    <property type="protein sequence ID" value="GBN67638.1"/>
    <property type="molecule type" value="Genomic_DNA"/>
</dbReference>